<feature type="compositionally biased region" description="Basic and acidic residues" evidence="1">
    <location>
        <begin position="68"/>
        <end position="77"/>
    </location>
</feature>
<evidence type="ECO:0000256" key="1">
    <source>
        <dbReference type="SAM" id="MobiDB-lite"/>
    </source>
</evidence>
<dbReference type="Proteomes" id="UP000215459">
    <property type="component" value="Unassembled WGS sequence"/>
</dbReference>
<evidence type="ECO:0000313" key="3">
    <source>
        <dbReference type="Proteomes" id="UP000215459"/>
    </source>
</evidence>
<organism evidence="2 3">
    <name type="scientific">Paludifilum halophilum</name>
    <dbReference type="NCBI Taxonomy" id="1642702"/>
    <lineage>
        <taxon>Bacteria</taxon>
        <taxon>Bacillati</taxon>
        <taxon>Bacillota</taxon>
        <taxon>Bacilli</taxon>
        <taxon>Bacillales</taxon>
        <taxon>Thermoactinomycetaceae</taxon>
        <taxon>Paludifilum</taxon>
    </lineage>
</organism>
<accession>A0A235B2D3</accession>
<evidence type="ECO:0000313" key="2">
    <source>
        <dbReference type="EMBL" id="OYD06109.1"/>
    </source>
</evidence>
<protein>
    <submittedName>
        <fullName evidence="2">Uncharacterized protein</fullName>
    </submittedName>
</protein>
<dbReference type="EMBL" id="NOWF01000021">
    <property type="protein sequence ID" value="OYD06109.1"/>
    <property type="molecule type" value="Genomic_DNA"/>
</dbReference>
<sequence length="77" mass="8895">MMKRGPVMTERYGPMVRGYFEPKGGEIMKRKFVAWEDFLRWLLHDDDEDNHIDPIGDGENGNPSAGSRDQRRGKNEG</sequence>
<feature type="region of interest" description="Disordered" evidence="1">
    <location>
        <begin position="49"/>
        <end position="77"/>
    </location>
</feature>
<reference evidence="2 3" key="1">
    <citation type="submission" date="2017-07" db="EMBL/GenBank/DDBJ databases">
        <title>The genome sequence of Paludifilum halophilum highlights mechanisms for microbial adaptation to high salt environemnts.</title>
        <authorList>
            <person name="Belbahri L."/>
        </authorList>
    </citation>
    <scope>NUCLEOTIDE SEQUENCE [LARGE SCALE GENOMIC DNA]</scope>
    <source>
        <strain evidence="2 3">DSM 102817</strain>
    </source>
</reference>
<proteinExistence type="predicted"/>
<keyword evidence="3" id="KW-1185">Reference proteome</keyword>
<name>A0A235B2D3_9BACL</name>
<comment type="caution">
    <text evidence="2">The sequence shown here is derived from an EMBL/GenBank/DDBJ whole genome shotgun (WGS) entry which is preliminary data.</text>
</comment>
<gene>
    <name evidence="2" type="ORF">CHM34_18080</name>
</gene>
<dbReference type="RefSeq" id="WP_094266010.1">
    <property type="nucleotide sequence ID" value="NZ_NOWF01000021.1"/>
</dbReference>
<dbReference type="AlphaFoldDB" id="A0A235B2D3"/>